<proteinExistence type="predicted"/>
<feature type="region of interest" description="Disordered" evidence="1">
    <location>
        <begin position="1"/>
        <end position="25"/>
    </location>
</feature>
<dbReference type="EMBL" id="BAABJQ010000037">
    <property type="protein sequence ID" value="GAA5199304.1"/>
    <property type="molecule type" value="Genomic_DNA"/>
</dbReference>
<gene>
    <name evidence="2" type="ORF">GCM10023322_74640</name>
</gene>
<feature type="region of interest" description="Disordered" evidence="1">
    <location>
        <begin position="37"/>
        <end position="60"/>
    </location>
</feature>
<evidence type="ECO:0000313" key="2">
    <source>
        <dbReference type="EMBL" id="GAA5199304.1"/>
    </source>
</evidence>
<comment type="caution">
    <text evidence="2">The sequence shown here is derived from an EMBL/GenBank/DDBJ whole genome shotgun (WGS) entry which is preliminary data.</text>
</comment>
<protein>
    <submittedName>
        <fullName evidence="2">Uncharacterized protein</fullName>
    </submittedName>
</protein>
<dbReference type="Proteomes" id="UP001501570">
    <property type="component" value="Unassembled WGS sequence"/>
</dbReference>
<evidence type="ECO:0000256" key="1">
    <source>
        <dbReference type="SAM" id="MobiDB-lite"/>
    </source>
</evidence>
<feature type="compositionally biased region" description="Basic and acidic residues" evidence="1">
    <location>
        <begin position="1"/>
        <end position="11"/>
    </location>
</feature>
<reference evidence="3" key="1">
    <citation type="journal article" date="2019" name="Int. J. Syst. Evol. Microbiol.">
        <title>The Global Catalogue of Microorganisms (GCM) 10K type strain sequencing project: providing services to taxonomists for standard genome sequencing and annotation.</title>
        <authorList>
            <consortium name="The Broad Institute Genomics Platform"/>
            <consortium name="The Broad Institute Genome Sequencing Center for Infectious Disease"/>
            <person name="Wu L."/>
            <person name="Ma J."/>
        </authorList>
    </citation>
    <scope>NUCLEOTIDE SEQUENCE [LARGE SCALE GENOMIC DNA]</scope>
    <source>
        <strain evidence="3">JCM 18304</strain>
    </source>
</reference>
<sequence>MDRGGPRRSAEPEVPGQDGYLAGEPVEEFGRARVDAAGALDDVRQRGGRHGHRHQHDDQAGRIEIGGQFTGLLPFVAAVAAYQAIMLPRGFAAIDNSRRLAAQMFAAT</sequence>
<accession>A0ABP9SNN4</accession>
<name>A0ABP9SNN4_9ACTN</name>
<keyword evidence="3" id="KW-1185">Reference proteome</keyword>
<organism evidence="2 3">
    <name type="scientific">Rugosimonospora acidiphila</name>
    <dbReference type="NCBI Taxonomy" id="556531"/>
    <lineage>
        <taxon>Bacteria</taxon>
        <taxon>Bacillati</taxon>
        <taxon>Actinomycetota</taxon>
        <taxon>Actinomycetes</taxon>
        <taxon>Micromonosporales</taxon>
        <taxon>Micromonosporaceae</taxon>
        <taxon>Rugosimonospora</taxon>
    </lineage>
</organism>
<evidence type="ECO:0000313" key="3">
    <source>
        <dbReference type="Proteomes" id="UP001501570"/>
    </source>
</evidence>